<sequence>MARLRTATPYAPREQTTRTLQECNGLDENGEPECPAITLTSPDTEGNTILAMETQWLHDSHRNGSARREKSPARLPIPPRSYTRKERRKEGKNAPWLRKPRSYLERLSQSQPPPVARSSMPGAGDREENDEVESMRATSMPPAEMEVSEEDSEEGGVPISPVLPTDQESVERGRRTARGVRLVVDSSADSDSWKRRGRSRGPRSRPAPGMGGLQGDEEASGGGAEQGEQRLATAEAQEGGVKLTGAERSTGWVPAEEPESEK</sequence>
<feature type="compositionally biased region" description="Polar residues" evidence="1">
    <location>
        <begin position="38"/>
        <end position="47"/>
    </location>
</feature>
<feature type="compositionally biased region" description="Gly residues" evidence="1">
    <location>
        <begin position="209"/>
        <end position="225"/>
    </location>
</feature>
<evidence type="ECO:0000256" key="1">
    <source>
        <dbReference type="SAM" id="MobiDB-lite"/>
    </source>
</evidence>
<organism evidence="2 3">
    <name type="scientific">Zasmidium cellare</name>
    <name type="common">Wine cellar mold</name>
    <name type="synonym">Racodium cellare</name>
    <dbReference type="NCBI Taxonomy" id="395010"/>
    <lineage>
        <taxon>Eukaryota</taxon>
        <taxon>Fungi</taxon>
        <taxon>Dikarya</taxon>
        <taxon>Ascomycota</taxon>
        <taxon>Pezizomycotina</taxon>
        <taxon>Dothideomycetes</taxon>
        <taxon>Dothideomycetidae</taxon>
        <taxon>Mycosphaerellales</taxon>
        <taxon>Mycosphaerellaceae</taxon>
        <taxon>Zasmidium</taxon>
    </lineage>
</organism>
<dbReference type="Proteomes" id="UP001305779">
    <property type="component" value="Unassembled WGS sequence"/>
</dbReference>
<protein>
    <submittedName>
        <fullName evidence="2">Uncharacterized protein</fullName>
    </submittedName>
</protein>
<feature type="region of interest" description="Disordered" evidence="1">
    <location>
        <begin position="1"/>
        <end position="262"/>
    </location>
</feature>
<comment type="caution">
    <text evidence="2">The sequence shown here is derived from an EMBL/GenBank/DDBJ whole genome shotgun (WGS) entry which is preliminary data.</text>
</comment>
<keyword evidence="3" id="KW-1185">Reference proteome</keyword>
<feature type="compositionally biased region" description="Basic and acidic residues" evidence="1">
    <location>
        <begin position="56"/>
        <end position="72"/>
    </location>
</feature>
<evidence type="ECO:0000313" key="2">
    <source>
        <dbReference type="EMBL" id="KAK4505946.1"/>
    </source>
</evidence>
<accession>A0ABR0EXQ9</accession>
<evidence type="ECO:0000313" key="3">
    <source>
        <dbReference type="Proteomes" id="UP001305779"/>
    </source>
</evidence>
<proteinExistence type="predicted"/>
<gene>
    <name evidence="2" type="ORF">PRZ48_003911</name>
</gene>
<name>A0ABR0EXQ9_ZASCE</name>
<dbReference type="EMBL" id="JAXOVC010000002">
    <property type="protein sequence ID" value="KAK4505946.1"/>
    <property type="molecule type" value="Genomic_DNA"/>
</dbReference>
<reference evidence="2 3" key="1">
    <citation type="journal article" date="2023" name="G3 (Bethesda)">
        <title>A chromosome-level genome assembly of Zasmidium syzygii isolated from banana leaves.</title>
        <authorList>
            <person name="van Westerhoven A.C."/>
            <person name="Mehrabi R."/>
            <person name="Talebi R."/>
            <person name="Steentjes M.B.F."/>
            <person name="Corcolon B."/>
            <person name="Chong P.A."/>
            <person name="Kema G.H.J."/>
            <person name="Seidl M.F."/>
        </authorList>
    </citation>
    <scope>NUCLEOTIDE SEQUENCE [LARGE SCALE GENOMIC DNA]</scope>
    <source>
        <strain evidence="2 3">P124</strain>
    </source>
</reference>